<feature type="compositionally biased region" description="Polar residues" evidence="1">
    <location>
        <begin position="300"/>
        <end position="311"/>
    </location>
</feature>
<proteinExistence type="predicted"/>
<name>A0AAD6CCI0_9EURO</name>
<feature type="region of interest" description="Disordered" evidence="1">
    <location>
        <begin position="1"/>
        <end position="502"/>
    </location>
</feature>
<feature type="compositionally biased region" description="Polar residues" evidence="1">
    <location>
        <begin position="148"/>
        <end position="157"/>
    </location>
</feature>
<feature type="compositionally biased region" description="Low complexity" evidence="1">
    <location>
        <begin position="532"/>
        <end position="545"/>
    </location>
</feature>
<feature type="compositionally biased region" description="Acidic residues" evidence="1">
    <location>
        <begin position="411"/>
        <end position="424"/>
    </location>
</feature>
<feature type="compositionally biased region" description="Basic and acidic residues" evidence="1">
    <location>
        <begin position="258"/>
        <end position="271"/>
    </location>
</feature>
<feature type="compositionally biased region" description="Low complexity" evidence="1">
    <location>
        <begin position="25"/>
        <end position="44"/>
    </location>
</feature>
<comment type="caution">
    <text evidence="2">The sequence shown here is derived from an EMBL/GenBank/DDBJ whole genome shotgun (WGS) entry which is preliminary data.</text>
</comment>
<dbReference type="RefSeq" id="XP_056769660.1">
    <property type="nucleotide sequence ID" value="XM_056905553.1"/>
</dbReference>
<feature type="compositionally biased region" description="Basic and acidic residues" evidence="1">
    <location>
        <begin position="397"/>
        <end position="407"/>
    </location>
</feature>
<evidence type="ECO:0000313" key="3">
    <source>
        <dbReference type="Proteomes" id="UP001213681"/>
    </source>
</evidence>
<feature type="compositionally biased region" description="Basic and acidic residues" evidence="1">
    <location>
        <begin position="162"/>
        <end position="186"/>
    </location>
</feature>
<accession>A0AAD6CCI0</accession>
<dbReference type="Proteomes" id="UP001213681">
    <property type="component" value="Unassembled WGS sequence"/>
</dbReference>
<protein>
    <submittedName>
        <fullName evidence="2">Uncharacterized protein</fullName>
    </submittedName>
</protein>
<evidence type="ECO:0000313" key="2">
    <source>
        <dbReference type="EMBL" id="KAJ5460618.1"/>
    </source>
</evidence>
<keyword evidence="3" id="KW-1185">Reference proteome</keyword>
<dbReference type="EMBL" id="JAPVEA010000002">
    <property type="protein sequence ID" value="KAJ5460618.1"/>
    <property type="molecule type" value="Genomic_DNA"/>
</dbReference>
<dbReference type="GeneID" id="81595796"/>
<feature type="compositionally biased region" description="Polar residues" evidence="1">
    <location>
        <begin position="58"/>
        <end position="79"/>
    </location>
</feature>
<dbReference type="AlphaFoldDB" id="A0AAD6CCI0"/>
<reference evidence="2" key="1">
    <citation type="submission" date="2022-12" db="EMBL/GenBank/DDBJ databases">
        <authorList>
            <person name="Petersen C."/>
        </authorList>
    </citation>
    <scope>NUCLEOTIDE SEQUENCE</scope>
    <source>
        <strain evidence="2">IBT 16125</strain>
    </source>
</reference>
<sequence length="641" mass="70392">MRFHKAPDTASATPSDHFRTPRRPSPQSSFKTSKSTTSKRTASPGLSTSGRPRKRASLPSSFCAQSTLTQIDFVTQTPQQDDDELDYIDSTGGGEDAGSVQIDDGLSENTENRPSLRAKSGLSTLGMNEDHPKRRRKSATVQRAPLRKSQTPRQSNGRGKRKSTDKPPAKRDKTLTQMDFVRRYITIDDDDDNDVNMGYLQPAPEKDSKEGVQQPDILENNGLKLETPVFSAKRTRRALEAEVDLSTGEPISQSDDTQSLRKQPEPSDPSKSEIPITPRKPRRLEIPSSQSPESPGLAIITSSQFRSATRSPQRKVRLNFANPDNSIKEESTGSPVMAEESLNQDDTVQNETLTQNGPIGYNSPNTELPSFKRNTLSTASSLAGVSQQSVPAVDDPPPDRTQRERTVIYETDADTDNDDFEDDIGYGLDTPTRNPGPRLANSSEGHDAPQSPCDDSQDLPLPSAHTYADPDSAPASEAPMSDASMFYRRVQPATQFPHEPIPTLNTQKLSELFPNEGSTQYPRQGLAHDSRQLPLSSSQTPTPSQRADQIEIVPESSPTRGQDDSMDHDEDVFQRPRPPGSVIQVESSQPVERGHHGIGRILSRSQLLTSSVMESIPMPNFWIGSQESVGEPYSLPEASNS</sequence>
<evidence type="ECO:0000256" key="1">
    <source>
        <dbReference type="SAM" id="MobiDB-lite"/>
    </source>
</evidence>
<gene>
    <name evidence="2" type="ORF">N7458_002170</name>
</gene>
<reference evidence="2" key="2">
    <citation type="journal article" date="2023" name="IMA Fungus">
        <title>Comparative genomic study of the Penicillium genus elucidates a diverse pangenome and 15 lateral gene transfer events.</title>
        <authorList>
            <person name="Petersen C."/>
            <person name="Sorensen T."/>
            <person name="Nielsen M.R."/>
            <person name="Sondergaard T.E."/>
            <person name="Sorensen J.L."/>
            <person name="Fitzpatrick D.A."/>
            <person name="Frisvad J.C."/>
            <person name="Nielsen K.L."/>
        </authorList>
    </citation>
    <scope>NUCLEOTIDE SEQUENCE</scope>
    <source>
        <strain evidence="2">IBT 16125</strain>
    </source>
</reference>
<feature type="compositionally biased region" description="Polar residues" evidence="1">
    <location>
        <begin position="344"/>
        <end position="390"/>
    </location>
</feature>
<feature type="compositionally biased region" description="Low complexity" evidence="1">
    <location>
        <begin position="469"/>
        <end position="485"/>
    </location>
</feature>
<feature type="region of interest" description="Disordered" evidence="1">
    <location>
        <begin position="529"/>
        <end position="582"/>
    </location>
</feature>
<organism evidence="2 3">
    <name type="scientific">Penicillium daleae</name>
    <dbReference type="NCBI Taxonomy" id="63821"/>
    <lineage>
        <taxon>Eukaryota</taxon>
        <taxon>Fungi</taxon>
        <taxon>Dikarya</taxon>
        <taxon>Ascomycota</taxon>
        <taxon>Pezizomycotina</taxon>
        <taxon>Eurotiomycetes</taxon>
        <taxon>Eurotiomycetidae</taxon>
        <taxon>Eurotiales</taxon>
        <taxon>Aspergillaceae</taxon>
        <taxon>Penicillium</taxon>
    </lineage>
</organism>